<dbReference type="SUPFAM" id="SSF52833">
    <property type="entry name" value="Thioredoxin-like"/>
    <property type="match status" value="1"/>
</dbReference>
<keyword evidence="6" id="KW-1185">Reference proteome</keyword>
<dbReference type="PANTHER" id="PTHR12151">
    <property type="entry name" value="ELECTRON TRANSPORT PROTIN SCO1/SENC FAMILY MEMBER"/>
    <property type="match status" value="1"/>
</dbReference>
<reference evidence="5 6" key="1">
    <citation type="submission" date="2023-03" db="EMBL/GenBank/DDBJ databases">
        <title>Draft genome sequence of Streptomyces sp. RB6PN23 isolated from peat swamp forest in Thailand.</title>
        <authorList>
            <person name="Klaysubun C."/>
            <person name="Duangmal K."/>
        </authorList>
    </citation>
    <scope>NUCLEOTIDE SEQUENCE [LARGE SCALE GENOMIC DNA]</scope>
    <source>
        <strain evidence="5 6">RB6PN23</strain>
    </source>
</reference>
<dbReference type="Gene3D" id="3.40.30.10">
    <property type="entry name" value="Glutaredoxin"/>
    <property type="match status" value="1"/>
</dbReference>
<keyword evidence="2" id="KW-0186">Copper</keyword>
<comment type="similarity">
    <text evidence="1">Belongs to the SCO1/2 family.</text>
</comment>
<protein>
    <submittedName>
        <fullName evidence="5">SCO family protein</fullName>
    </submittedName>
</protein>
<dbReference type="EMBL" id="JARJBC010000014">
    <property type="protein sequence ID" value="MDF3291927.1"/>
    <property type="molecule type" value="Genomic_DNA"/>
</dbReference>
<sequence>MRTLAPAARRLATVVALGAAASLSLTACGGSSGSLPVAVVSGASSSAPPGTIALSPPDAKPNLTLTDQDGHSYDLVRQTAGHPTLLYFGYTHCPDVCPTTMADIAGAARKLPAAERRQLRVVFISTDPSRDTPQRLKQWLGAIDPDFVGLTGDFNAIQAAASSVGVSVSPPVKHKDGSETVTHGAEVIVFSPKDDKAHILYTSGVSEQRYTADLPKIVKGETP</sequence>
<gene>
    <name evidence="5" type="ORF">P3G67_22405</name>
</gene>
<dbReference type="Pfam" id="PF02630">
    <property type="entry name" value="SCO1-SenC"/>
    <property type="match status" value="1"/>
</dbReference>
<dbReference type="PROSITE" id="PS51257">
    <property type="entry name" value="PROKAR_LIPOPROTEIN"/>
    <property type="match status" value="1"/>
</dbReference>
<dbReference type="InterPro" id="IPR003782">
    <property type="entry name" value="SCO1/SenC"/>
</dbReference>
<dbReference type="RefSeq" id="WP_276095063.1">
    <property type="nucleotide sequence ID" value="NZ_JARJBC010000014.1"/>
</dbReference>
<keyword evidence="3" id="KW-0732">Signal</keyword>
<evidence type="ECO:0000256" key="3">
    <source>
        <dbReference type="SAM" id="SignalP"/>
    </source>
</evidence>
<evidence type="ECO:0000313" key="6">
    <source>
        <dbReference type="Proteomes" id="UP001216579"/>
    </source>
</evidence>
<evidence type="ECO:0000256" key="2">
    <source>
        <dbReference type="ARBA" id="ARBA00023008"/>
    </source>
</evidence>
<dbReference type="PANTHER" id="PTHR12151:SF25">
    <property type="entry name" value="LINALOOL DEHYDRATASE_ISOMERASE DOMAIN-CONTAINING PROTEIN"/>
    <property type="match status" value="1"/>
</dbReference>
<dbReference type="Proteomes" id="UP001216579">
    <property type="component" value="Unassembled WGS sequence"/>
</dbReference>
<dbReference type="PROSITE" id="PS51352">
    <property type="entry name" value="THIOREDOXIN_2"/>
    <property type="match status" value="1"/>
</dbReference>
<feature type="domain" description="Thioredoxin" evidence="4">
    <location>
        <begin position="54"/>
        <end position="219"/>
    </location>
</feature>
<name>A0ABT5ZQ27_9ACTN</name>
<evidence type="ECO:0000313" key="5">
    <source>
        <dbReference type="EMBL" id="MDF3291927.1"/>
    </source>
</evidence>
<proteinExistence type="inferred from homology"/>
<comment type="caution">
    <text evidence="5">The sequence shown here is derived from an EMBL/GenBank/DDBJ whole genome shotgun (WGS) entry which is preliminary data.</text>
</comment>
<evidence type="ECO:0000259" key="4">
    <source>
        <dbReference type="PROSITE" id="PS51352"/>
    </source>
</evidence>
<feature type="signal peptide" evidence="3">
    <location>
        <begin position="1"/>
        <end position="27"/>
    </location>
</feature>
<accession>A0ABT5ZQ27</accession>
<dbReference type="InterPro" id="IPR013766">
    <property type="entry name" value="Thioredoxin_domain"/>
</dbReference>
<evidence type="ECO:0000256" key="1">
    <source>
        <dbReference type="ARBA" id="ARBA00010996"/>
    </source>
</evidence>
<feature type="chain" id="PRO_5046233808" evidence="3">
    <location>
        <begin position="28"/>
        <end position="223"/>
    </location>
</feature>
<dbReference type="CDD" id="cd02968">
    <property type="entry name" value="SCO"/>
    <property type="match status" value="1"/>
</dbReference>
<organism evidence="5 6">
    <name type="scientific">Streptomyces silvisoli</name>
    <dbReference type="NCBI Taxonomy" id="3034235"/>
    <lineage>
        <taxon>Bacteria</taxon>
        <taxon>Bacillati</taxon>
        <taxon>Actinomycetota</taxon>
        <taxon>Actinomycetes</taxon>
        <taxon>Kitasatosporales</taxon>
        <taxon>Streptomycetaceae</taxon>
        <taxon>Streptomyces</taxon>
    </lineage>
</organism>
<dbReference type="InterPro" id="IPR036249">
    <property type="entry name" value="Thioredoxin-like_sf"/>
</dbReference>